<proteinExistence type="predicted"/>
<reference evidence="2 3" key="1">
    <citation type="submission" date="2016-10" db="EMBL/GenBank/DDBJ databases">
        <authorList>
            <person name="Varghese N."/>
            <person name="Submissions S."/>
        </authorList>
    </citation>
    <scope>NUCLEOTIDE SEQUENCE [LARGE SCALE GENOMIC DNA]</scope>
    <source>
        <strain evidence="2 3">DSM 17997</strain>
    </source>
</reference>
<protein>
    <submittedName>
        <fullName evidence="2">Uncharacterized protein</fullName>
    </submittedName>
</protein>
<comment type="caution">
    <text evidence="2">The sequence shown here is derived from an EMBL/GenBank/DDBJ whole genome shotgun (WGS) entry which is preliminary data.</text>
</comment>
<dbReference type="Proteomes" id="UP000199663">
    <property type="component" value="Unassembled WGS sequence"/>
</dbReference>
<organism evidence="2 3">
    <name type="scientific">Rhodonellum ikkaensis</name>
    <dbReference type="NCBI Taxonomy" id="336829"/>
    <lineage>
        <taxon>Bacteria</taxon>
        <taxon>Pseudomonadati</taxon>
        <taxon>Bacteroidota</taxon>
        <taxon>Cytophagia</taxon>
        <taxon>Cytophagales</taxon>
        <taxon>Cytophagaceae</taxon>
        <taxon>Rhodonellum</taxon>
    </lineage>
</organism>
<sequence>MEIYSINISGYIGLAIQILNLILLSLIAYGIFRLWKVIVKKAK</sequence>
<keyword evidence="1" id="KW-0812">Transmembrane</keyword>
<evidence type="ECO:0000313" key="2">
    <source>
        <dbReference type="EMBL" id="SDY40301.1"/>
    </source>
</evidence>
<name>A0A1H3JK67_9BACT</name>
<keyword evidence="1" id="KW-0472">Membrane</keyword>
<keyword evidence="3" id="KW-1185">Reference proteome</keyword>
<accession>A0A1H3JK67</accession>
<keyword evidence="1" id="KW-1133">Transmembrane helix</keyword>
<evidence type="ECO:0000256" key="1">
    <source>
        <dbReference type="SAM" id="Phobius"/>
    </source>
</evidence>
<gene>
    <name evidence="2" type="ORF">SAMN05444412_10144</name>
</gene>
<feature type="transmembrane region" description="Helical" evidence="1">
    <location>
        <begin position="12"/>
        <end position="35"/>
    </location>
</feature>
<dbReference type="EMBL" id="FNQC01000001">
    <property type="protein sequence ID" value="SDY40301.1"/>
    <property type="molecule type" value="Genomic_DNA"/>
</dbReference>
<evidence type="ECO:0000313" key="3">
    <source>
        <dbReference type="Proteomes" id="UP000199663"/>
    </source>
</evidence>